<dbReference type="GO" id="GO:0040029">
    <property type="term" value="P:epigenetic regulation of gene expression"/>
    <property type="evidence" value="ECO:0007669"/>
    <property type="project" value="TreeGrafter"/>
</dbReference>
<dbReference type="PRINTS" id="PR01270">
    <property type="entry name" value="HDASUPER"/>
</dbReference>
<gene>
    <name evidence="4" type="ORF">EF834_11320</name>
</gene>
<sequence length="335" mass="36565">MKIYYSPEYVGAAYGFDTTRKAGWIADSLTDRPIDGVELLAPPPLTPDELERVHDPEYIEAVRTGELRYLAESQGFDWDPALWRMVLASNGGVLAAARAALDDGVAGSLSSGLHHAKRDRGDGFCTFNGLVVAAKTLLDESVARSVLILDLDAHCGGGTAQLVDRDPRIWHEDVSVDAFDHYSGHTNSALWEVDQAEDYLLTVRQAVAQADRIGPFDLCLYNAGMDPYERCGIGGLEGVTAEVLEQREQIVFDWCRQRGLPVAFAMAGGYVGSRLDQTTLVDLHRLTLTKGAIATTRVRSRDLQVSGTARQPTGPHPTSGTFDMWPEPVDIADPH</sequence>
<evidence type="ECO:0000313" key="5">
    <source>
        <dbReference type="Proteomes" id="UP000284333"/>
    </source>
</evidence>
<reference evidence="4 5" key="1">
    <citation type="submission" date="2018-11" db="EMBL/GenBank/DDBJ databases">
        <title>Rhodococcus spongicola sp. nov. and Rhodococcus xishaensis sp. nov. from marine sponges.</title>
        <authorList>
            <person name="Li L."/>
            <person name="Lin H.W."/>
        </authorList>
    </citation>
    <scope>NUCLEOTIDE SEQUENCE [LARGE SCALE GENOMIC DNA]</scope>
    <source>
        <strain evidence="4 5">LHW50502</strain>
    </source>
</reference>
<feature type="region of interest" description="Disordered" evidence="2">
    <location>
        <begin position="302"/>
        <end position="335"/>
    </location>
</feature>
<comment type="similarity">
    <text evidence="1">Belongs to the histone deacetylase family.</text>
</comment>
<dbReference type="Gene3D" id="3.40.800.20">
    <property type="entry name" value="Histone deacetylase domain"/>
    <property type="match status" value="1"/>
</dbReference>
<dbReference type="OrthoDB" id="9808367at2"/>
<evidence type="ECO:0000313" key="4">
    <source>
        <dbReference type="EMBL" id="RVW03663.1"/>
    </source>
</evidence>
<protein>
    <recommendedName>
        <fullName evidence="3">Histone deacetylase domain-containing protein</fullName>
    </recommendedName>
</protein>
<name>A0A3S3CR33_9NOCA</name>
<evidence type="ECO:0000259" key="3">
    <source>
        <dbReference type="Pfam" id="PF00850"/>
    </source>
</evidence>
<dbReference type="InterPro" id="IPR023696">
    <property type="entry name" value="Ureohydrolase_dom_sf"/>
</dbReference>
<dbReference type="PANTHER" id="PTHR10625">
    <property type="entry name" value="HISTONE DEACETYLASE HDAC1-RELATED"/>
    <property type="match status" value="1"/>
</dbReference>
<feature type="compositionally biased region" description="Polar residues" evidence="2">
    <location>
        <begin position="303"/>
        <end position="321"/>
    </location>
</feature>
<dbReference type="SUPFAM" id="SSF52768">
    <property type="entry name" value="Arginase/deacetylase"/>
    <property type="match status" value="1"/>
</dbReference>
<comment type="caution">
    <text evidence="4">The sequence shown here is derived from an EMBL/GenBank/DDBJ whole genome shotgun (WGS) entry which is preliminary data.</text>
</comment>
<dbReference type="Pfam" id="PF00850">
    <property type="entry name" value="Hist_deacetyl"/>
    <property type="match status" value="1"/>
</dbReference>
<keyword evidence="5" id="KW-1185">Reference proteome</keyword>
<dbReference type="GO" id="GO:0004407">
    <property type="term" value="F:histone deacetylase activity"/>
    <property type="evidence" value="ECO:0007669"/>
    <property type="project" value="TreeGrafter"/>
</dbReference>
<dbReference type="PANTHER" id="PTHR10625:SF19">
    <property type="entry name" value="HISTONE DEACETYLASE 12"/>
    <property type="match status" value="1"/>
</dbReference>
<organism evidence="4 5">
    <name type="scientific">Rhodococcus spongiicola</name>
    <dbReference type="NCBI Taxonomy" id="2487352"/>
    <lineage>
        <taxon>Bacteria</taxon>
        <taxon>Bacillati</taxon>
        <taxon>Actinomycetota</taxon>
        <taxon>Actinomycetes</taxon>
        <taxon>Mycobacteriales</taxon>
        <taxon>Nocardiaceae</taxon>
        <taxon>Rhodococcus</taxon>
    </lineage>
</organism>
<evidence type="ECO:0000256" key="2">
    <source>
        <dbReference type="SAM" id="MobiDB-lite"/>
    </source>
</evidence>
<dbReference type="InterPro" id="IPR037138">
    <property type="entry name" value="His_deacetylse_dom_sf"/>
</dbReference>
<dbReference type="RefSeq" id="WP_127947267.1">
    <property type="nucleotide sequence ID" value="NZ_RKLN01000003.1"/>
</dbReference>
<feature type="domain" description="Histone deacetylase" evidence="3">
    <location>
        <begin position="28"/>
        <end position="277"/>
    </location>
</feature>
<proteinExistence type="inferred from homology"/>
<dbReference type="Proteomes" id="UP000284333">
    <property type="component" value="Unassembled WGS sequence"/>
</dbReference>
<accession>A0A3S3CR33</accession>
<dbReference type="InterPro" id="IPR000286">
    <property type="entry name" value="HDACs"/>
</dbReference>
<dbReference type="EMBL" id="RKLN01000003">
    <property type="protein sequence ID" value="RVW03663.1"/>
    <property type="molecule type" value="Genomic_DNA"/>
</dbReference>
<evidence type="ECO:0000256" key="1">
    <source>
        <dbReference type="ARBA" id="ARBA00005947"/>
    </source>
</evidence>
<dbReference type="AlphaFoldDB" id="A0A3S3CR33"/>
<dbReference type="InterPro" id="IPR023801">
    <property type="entry name" value="His_deacetylse_dom"/>
</dbReference>